<dbReference type="SFLD" id="SFLDS00029">
    <property type="entry name" value="Radical_SAM"/>
    <property type="match status" value="1"/>
</dbReference>
<dbReference type="PANTHER" id="PTHR43273:SF3">
    <property type="entry name" value="ANAEROBIC SULFATASE-MATURATING ENZYME HOMOLOG ASLB-RELATED"/>
    <property type="match status" value="1"/>
</dbReference>
<dbReference type="InterPro" id="IPR013785">
    <property type="entry name" value="Aldolase_TIM"/>
</dbReference>
<evidence type="ECO:0000259" key="7">
    <source>
        <dbReference type="Pfam" id="PF04055"/>
    </source>
</evidence>
<dbReference type="SFLD" id="SFLDG01067">
    <property type="entry name" value="SPASM/twitch_domain_containing"/>
    <property type="match status" value="1"/>
</dbReference>
<evidence type="ECO:0000313" key="8">
    <source>
        <dbReference type="EMBL" id="QAT17821.1"/>
    </source>
</evidence>
<keyword evidence="2" id="KW-0949">S-adenosyl-L-methionine</keyword>
<evidence type="ECO:0000256" key="4">
    <source>
        <dbReference type="ARBA" id="ARBA00023004"/>
    </source>
</evidence>
<protein>
    <recommendedName>
        <fullName evidence="7">Radical SAM core domain-containing protein</fullName>
    </recommendedName>
</protein>
<dbReference type="GO" id="GO:0051536">
    <property type="term" value="F:iron-sulfur cluster binding"/>
    <property type="evidence" value="ECO:0007669"/>
    <property type="project" value="UniProtKB-KW"/>
</dbReference>
<dbReference type="GO" id="GO:0016491">
    <property type="term" value="F:oxidoreductase activity"/>
    <property type="evidence" value="ECO:0007669"/>
    <property type="project" value="InterPro"/>
</dbReference>
<keyword evidence="4" id="KW-0408">Iron</keyword>
<comment type="similarity">
    <text evidence="6">Belongs to the radical SAM superfamily. Anaerobic sulfatase-maturating enzyme family.</text>
</comment>
<dbReference type="SUPFAM" id="SSF102114">
    <property type="entry name" value="Radical SAM enzymes"/>
    <property type="match status" value="1"/>
</dbReference>
<dbReference type="KEGG" id="vai:BU251_08845"/>
<dbReference type="Proteomes" id="UP000287243">
    <property type="component" value="Chromosome"/>
</dbReference>
<dbReference type="EMBL" id="CP019384">
    <property type="protein sequence ID" value="QAT17821.1"/>
    <property type="molecule type" value="Genomic_DNA"/>
</dbReference>
<comment type="cofactor">
    <cofactor evidence="1">
        <name>[4Fe-4S] cluster</name>
        <dbReference type="ChEBI" id="CHEBI:49883"/>
    </cofactor>
</comment>
<name>A0A410P739_VELA1</name>
<dbReference type="PANTHER" id="PTHR43273">
    <property type="entry name" value="ANAEROBIC SULFATASE-MATURATING ENZYME HOMOLOG ASLB-RELATED"/>
    <property type="match status" value="1"/>
</dbReference>
<dbReference type="CDD" id="cd01335">
    <property type="entry name" value="Radical_SAM"/>
    <property type="match status" value="1"/>
</dbReference>
<reference evidence="8 9" key="1">
    <citation type="submission" date="2017-01" db="EMBL/GenBank/DDBJ databases">
        <title>First insights into the biology of 'candidatus Vampirococcus archaeovorus'.</title>
        <authorList>
            <person name="Kizina J."/>
            <person name="Jordan S."/>
            <person name="Stueber K."/>
            <person name="Reinhardt R."/>
            <person name="Harder J."/>
        </authorList>
    </citation>
    <scope>NUCLEOTIDE SEQUENCE [LARGE SCALE GENOMIC DNA]</scope>
    <source>
        <strain evidence="8 9">LiM</strain>
    </source>
</reference>
<evidence type="ECO:0000313" key="9">
    <source>
        <dbReference type="Proteomes" id="UP000287243"/>
    </source>
</evidence>
<dbReference type="InterPro" id="IPR007197">
    <property type="entry name" value="rSAM"/>
</dbReference>
<proteinExistence type="inferred from homology"/>
<gene>
    <name evidence="8" type="ORF">BU251_08845</name>
</gene>
<dbReference type="Gene3D" id="3.20.20.70">
    <property type="entry name" value="Aldolase class I"/>
    <property type="match status" value="1"/>
</dbReference>
<dbReference type="Pfam" id="PF04055">
    <property type="entry name" value="Radical_SAM"/>
    <property type="match status" value="1"/>
</dbReference>
<keyword evidence="9" id="KW-1185">Reference proteome</keyword>
<sequence>MRIPLYKSVYLYLTHACNANCSFCYRRGLFERHKVSTLGPVKMSKQTADDILDFCFSKLQLAPKFTIYFWGGEPTVNFEVIRHVMERFPQMLFHMNTNGALIDERMYEFFARHRNIGITWSFGNCYEKYGGPHWKAEAEPWMLKLVRENPNHNVNFMVVEYGKLKEDFDFIARNITRNITIDLATRHDHSQEDLERFAAQYFELLIEHEKDAELFQTLNPALHSNAYVREFGLKAQVREFHFCRTGLERIFIDTEGGIWQCDNMYICRHNRLGSVYDGIDYSKLDYVWEIDESREKYLGRFCESCELYKRCPRNKCLGLNLEHMGDMLKPEPGYCAMNKVLAKVIDKYIQLEKEKREKVHV</sequence>
<keyword evidence="5" id="KW-0411">Iron-sulfur</keyword>
<dbReference type="AlphaFoldDB" id="A0A410P739"/>
<dbReference type="InterPro" id="IPR023867">
    <property type="entry name" value="Sulphatase_maturase_rSAM"/>
</dbReference>
<dbReference type="InterPro" id="IPR058240">
    <property type="entry name" value="rSAM_sf"/>
</dbReference>
<organism evidence="8 9">
    <name type="scientific">Velamenicoccus archaeovorus</name>
    <dbReference type="NCBI Taxonomy" id="1930593"/>
    <lineage>
        <taxon>Bacteria</taxon>
        <taxon>Pseudomonadati</taxon>
        <taxon>Candidatus Omnitrophota</taxon>
        <taxon>Candidatus Velamenicoccus</taxon>
    </lineage>
</organism>
<keyword evidence="3" id="KW-0479">Metal-binding</keyword>
<accession>A0A410P739</accession>
<evidence type="ECO:0000256" key="1">
    <source>
        <dbReference type="ARBA" id="ARBA00001966"/>
    </source>
</evidence>
<dbReference type="RefSeq" id="WP_128700787.1">
    <property type="nucleotide sequence ID" value="NZ_CP019384.1"/>
</dbReference>
<evidence type="ECO:0000256" key="2">
    <source>
        <dbReference type="ARBA" id="ARBA00022691"/>
    </source>
</evidence>
<dbReference type="OrthoDB" id="9763993at2"/>
<feature type="domain" description="Radical SAM core" evidence="7">
    <location>
        <begin position="12"/>
        <end position="117"/>
    </location>
</feature>
<evidence type="ECO:0000256" key="3">
    <source>
        <dbReference type="ARBA" id="ARBA00022723"/>
    </source>
</evidence>
<dbReference type="GO" id="GO:0046872">
    <property type="term" value="F:metal ion binding"/>
    <property type="evidence" value="ECO:0007669"/>
    <property type="project" value="UniProtKB-KW"/>
</dbReference>
<evidence type="ECO:0000256" key="5">
    <source>
        <dbReference type="ARBA" id="ARBA00023014"/>
    </source>
</evidence>
<evidence type="ECO:0000256" key="6">
    <source>
        <dbReference type="ARBA" id="ARBA00023601"/>
    </source>
</evidence>